<name>A0ABQ5NSV2_9ACTN</name>
<keyword evidence="3" id="KW-1185">Reference proteome</keyword>
<dbReference type="InterPro" id="IPR021708">
    <property type="entry name" value="DUF3291"/>
</dbReference>
<evidence type="ECO:0000313" key="3">
    <source>
        <dbReference type="Proteomes" id="UP001291653"/>
    </source>
</evidence>
<organism evidence="2 3">
    <name type="scientific">Streptomyces yaizuensis</name>
    <dbReference type="NCBI Taxonomy" id="2989713"/>
    <lineage>
        <taxon>Bacteria</taxon>
        <taxon>Bacillati</taxon>
        <taxon>Actinomycetota</taxon>
        <taxon>Actinomycetes</taxon>
        <taxon>Kitasatosporales</taxon>
        <taxon>Streptomycetaceae</taxon>
        <taxon>Streptomyces</taxon>
    </lineage>
</organism>
<evidence type="ECO:0000259" key="1">
    <source>
        <dbReference type="Pfam" id="PF11695"/>
    </source>
</evidence>
<dbReference type="SUPFAM" id="SSF54909">
    <property type="entry name" value="Dimeric alpha+beta barrel"/>
    <property type="match status" value="1"/>
</dbReference>
<reference evidence="2 3" key="1">
    <citation type="submission" date="2022-10" db="EMBL/GenBank/DDBJ databases">
        <title>Draft genome sequence of Streptomyces sp. YSPA8.</title>
        <authorList>
            <person name="Moriuchi R."/>
            <person name="Dohra H."/>
            <person name="Yamamura H."/>
            <person name="Kodani S."/>
        </authorList>
    </citation>
    <scope>NUCLEOTIDE SEQUENCE [LARGE SCALE GENOMIC DNA]</scope>
    <source>
        <strain evidence="2 3">YSPA8</strain>
    </source>
</reference>
<feature type="domain" description="DUF3291" evidence="1">
    <location>
        <begin position="6"/>
        <end position="144"/>
    </location>
</feature>
<proteinExistence type="predicted"/>
<sequence length="151" mass="17383">MTSYELAQINIARLKYPLDAAEMKDFTDNLAPVNAVAEGFDGFVWRLQDDDGDDATDQRIFGDDQLLVNMSVWRDTHALTAFMYQGTHRELLRRRYEFFARVQEPMTALWWVPAGHRPTIPEAEERLTRIRTHGPTPEAFDLRTSFPPPGA</sequence>
<protein>
    <submittedName>
        <fullName evidence="2">DUF3291 domain-containing protein</fullName>
    </submittedName>
</protein>
<comment type="caution">
    <text evidence="2">The sequence shown here is derived from an EMBL/GenBank/DDBJ whole genome shotgun (WGS) entry which is preliminary data.</text>
</comment>
<dbReference type="RefSeq" id="WP_323445333.1">
    <property type="nucleotide sequence ID" value="NZ_BSBI01000001.1"/>
</dbReference>
<accession>A0ABQ5NSV2</accession>
<dbReference type="Pfam" id="PF11695">
    <property type="entry name" value="DUF3291"/>
    <property type="match status" value="1"/>
</dbReference>
<dbReference type="EMBL" id="BSBI01000001">
    <property type="protein sequence ID" value="GLF93249.1"/>
    <property type="molecule type" value="Genomic_DNA"/>
</dbReference>
<dbReference type="InterPro" id="IPR011008">
    <property type="entry name" value="Dimeric_a/b-barrel"/>
</dbReference>
<evidence type="ECO:0000313" key="2">
    <source>
        <dbReference type="EMBL" id="GLF93249.1"/>
    </source>
</evidence>
<gene>
    <name evidence="2" type="ORF">SYYSPA8_03150</name>
</gene>
<dbReference type="Proteomes" id="UP001291653">
    <property type="component" value="Unassembled WGS sequence"/>
</dbReference>